<organism evidence="1 2">
    <name type="scientific">Streptococcus henryi</name>
    <dbReference type="NCBI Taxonomy" id="439219"/>
    <lineage>
        <taxon>Bacteria</taxon>
        <taxon>Bacillati</taxon>
        <taxon>Bacillota</taxon>
        <taxon>Bacilli</taxon>
        <taxon>Lactobacillales</taxon>
        <taxon>Streptococcaceae</taxon>
        <taxon>Streptococcus</taxon>
    </lineage>
</organism>
<evidence type="ECO:0000313" key="1">
    <source>
        <dbReference type="EMBL" id="SDB19291.1"/>
    </source>
</evidence>
<sequence length="48" mass="5021">MATVIIAGLIGIAVIWGFRSFIKGKGSCGDCDCGCPVKAEMQKTGKMK</sequence>
<keyword evidence="2" id="KW-1185">Reference proteome</keyword>
<protein>
    <recommendedName>
        <fullName evidence="3">Virus attachment protein p12 family protein</fullName>
    </recommendedName>
</protein>
<dbReference type="Proteomes" id="UP000182508">
    <property type="component" value="Unassembled WGS sequence"/>
</dbReference>
<reference evidence="1 2" key="1">
    <citation type="submission" date="2016-10" db="EMBL/GenBank/DDBJ databases">
        <authorList>
            <person name="de Groot N.N."/>
        </authorList>
    </citation>
    <scope>NUCLEOTIDE SEQUENCE [LARGE SCALE GENOMIC DNA]</scope>
    <source>
        <strain evidence="1 2">A-4</strain>
    </source>
</reference>
<dbReference type="EMBL" id="FMXP01000011">
    <property type="protein sequence ID" value="SDB19291.1"/>
    <property type="molecule type" value="Genomic_DNA"/>
</dbReference>
<name>A0A1G6BF94_9STRE</name>
<gene>
    <name evidence="1" type="ORF">SAMN02910293_00994</name>
</gene>
<proteinExistence type="predicted"/>
<dbReference type="AlphaFoldDB" id="A0A1G6BF94"/>
<evidence type="ECO:0000313" key="2">
    <source>
        <dbReference type="Proteomes" id="UP000182508"/>
    </source>
</evidence>
<evidence type="ECO:0008006" key="3">
    <source>
        <dbReference type="Google" id="ProtNLM"/>
    </source>
</evidence>
<dbReference type="RefSeq" id="WP_074485893.1">
    <property type="nucleotide sequence ID" value="NZ_FMXP01000011.1"/>
</dbReference>
<dbReference type="STRING" id="439219.SAMN02910293_00994"/>
<accession>A0A1G6BF94</accession>